<evidence type="ECO:0008006" key="4">
    <source>
        <dbReference type="Google" id="ProtNLM"/>
    </source>
</evidence>
<feature type="compositionally biased region" description="Polar residues" evidence="1">
    <location>
        <begin position="50"/>
        <end position="61"/>
    </location>
</feature>
<accession>A0AAV2SLG1</accession>
<feature type="region of interest" description="Disordered" evidence="1">
    <location>
        <begin position="1"/>
        <end position="29"/>
    </location>
</feature>
<feature type="region of interest" description="Disordered" evidence="1">
    <location>
        <begin position="343"/>
        <end position="460"/>
    </location>
</feature>
<keyword evidence="3" id="KW-1185">Reference proteome</keyword>
<organism evidence="2 3">
    <name type="scientific">Meganyctiphanes norvegica</name>
    <name type="common">Northern krill</name>
    <name type="synonym">Thysanopoda norvegica</name>
    <dbReference type="NCBI Taxonomy" id="48144"/>
    <lineage>
        <taxon>Eukaryota</taxon>
        <taxon>Metazoa</taxon>
        <taxon>Ecdysozoa</taxon>
        <taxon>Arthropoda</taxon>
        <taxon>Crustacea</taxon>
        <taxon>Multicrustacea</taxon>
        <taxon>Malacostraca</taxon>
        <taxon>Eumalacostraca</taxon>
        <taxon>Eucarida</taxon>
        <taxon>Euphausiacea</taxon>
        <taxon>Euphausiidae</taxon>
        <taxon>Meganyctiphanes</taxon>
    </lineage>
</organism>
<feature type="region of interest" description="Disordered" evidence="1">
    <location>
        <begin position="43"/>
        <end position="70"/>
    </location>
</feature>
<reference evidence="2 3" key="1">
    <citation type="submission" date="2024-05" db="EMBL/GenBank/DDBJ databases">
        <authorList>
            <person name="Wallberg A."/>
        </authorList>
    </citation>
    <scope>NUCLEOTIDE SEQUENCE [LARGE SCALE GENOMIC DNA]</scope>
</reference>
<evidence type="ECO:0000313" key="2">
    <source>
        <dbReference type="EMBL" id="CAL4197557.1"/>
    </source>
</evidence>
<feature type="compositionally biased region" description="Polar residues" evidence="1">
    <location>
        <begin position="448"/>
        <end position="460"/>
    </location>
</feature>
<dbReference type="AlphaFoldDB" id="A0AAV2SLG1"/>
<dbReference type="Proteomes" id="UP001497623">
    <property type="component" value="Unassembled WGS sequence"/>
</dbReference>
<evidence type="ECO:0000256" key="1">
    <source>
        <dbReference type="SAM" id="MobiDB-lite"/>
    </source>
</evidence>
<protein>
    <recommendedName>
        <fullName evidence="4">Gag protein</fullName>
    </recommendedName>
</protein>
<name>A0AAV2SLG1_MEGNR</name>
<dbReference type="EMBL" id="CAXKWB010073806">
    <property type="protein sequence ID" value="CAL4197557.1"/>
    <property type="molecule type" value="Genomic_DNA"/>
</dbReference>
<comment type="caution">
    <text evidence="2">The sequence shown here is derived from an EMBL/GenBank/DDBJ whole genome shotgun (WGS) entry which is preliminary data.</text>
</comment>
<gene>
    <name evidence="2" type="ORF">MNOR_LOCUS37279</name>
</gene>
<proteinExistence type="predicted"/>
<feature type="compositionally biased region" description="Basic and acidic residues" evidence="1">
    <location>
        <begin position="384"/>
        <end position="417"/>
    </location>
</feature>
<evidence type="ECO:0000313" key="3">
    <source>
        <dbReference type="Proteomes" id="UP001497623"/>
    </source>
</evidence>
<dbReference type="Gene3D" id="4.10.60.10">
    <property type="entry name" value="Zinc finger, CCHC-type"/>
    <property type="match status" value="1"/>
</dbReference>
<sequence>MQSTKAPQPYCGSIMSGRHSGRQHTDPLSSLFGMDREALSESDIGLPLDTSPSSSRNSILNQGERGGIQGNQDRQQAIVYKQPLPKPTAFTGEGDRTFESFLELYEPYAASKWGNCKISWRAGLEELMGSWALKVYRSLVARKKNYDEIVIAVKKAFNGVKDPLGVKKQIELEMAVRQLNEPLSVFHMRISNLVAEAYPDVSEYDREVRVRESFLRRIPEAVVNQIANYCIRVNDFSNEAIYEGALLAEMTPRLVSARENKDREEEINVVQLDLKKEQEPKLSQREPHALRCYICGGSWHPVSTCELYNVLFKCVLCKAYPHPVNECPLFEKLEKATNWQYSPRTYGNPSFRERSQANQGSRYGERIRSSERQPGGWNNYQRENSPRDLPRERDYRNERGYYRDHQTEDRQRGRRESMTGGWGSSEGRRSGQNSRPYNYGNAEAAYNQRRNWNQHRAGNE</sequence>